<dbReference type="FunFam" id="3.60.21.10:FF:000024">
    <property type="entry name" value="Vacuolar protein sorting-associated protein 29"/>
    <property type="match status" value="1"/>
</dbReference>
<keyword evidence="8" id="KW-1185">Reference proteome</keyword>
<sequence length="197" mass="21740">MLVLLIGDLHVPARAPEIPPKFKRLLVPGKISQILCTGNLTDRATHDFLRQVAPDCHFVKGDYDETPNLPLSRVVRHGSLRIGVTNGHTIVPASDADALLIAARQMDVDVFIWGSSHRFEAYELEGKFFINPGSATGAISSGWWADDEEPVPSFVLMDVQGNLLVLYVYHLINDEVKVEKFKFEKGAEGGTSTEEKA</sequence>
<dbReference type="GO" id="GO:0015031">
    <property type="term" value="P:protein transport"/>
    <property type="evidence" value="ECO:0007669"/>
    <property type="project" value="UniProtKB-KW"/>
</dbReference>
<dbReference type="OrthoDB" id="10258130at2759"/>
<comment type="caution">
    <text evidence="7">The sequence shown here is derived from an EMBL/GenBank/DDBJ whole genome shotgun (WGS) entry which is preliminary data.</text>
</comment>
<accession>R4X8I3</accession>
<dbReference type="PANTHER" id="PTHR11124">
    <property type="entry name" value="VACUOLAR SORTING PROTEIN VPS29"/>
    <property type="match status" value="1"/>
</dbReference>
<dbReference type="InterPro" id="IPR029052">
    <property type="entry name" value="Metallo-depent_PP-like"/>
</dbReference>
<dbReference type="GO" id="GO:0042147">
    <property type="term" value="P:retrograde transport, endosome to Golgi"/>
    <property type="evidence" value="ECO:0007669"/>
    <property type="project" value="InterPro"/>
</dbReference>
<protein>
    <recommendedName>
        <fullName evidence="2 5">Vacuolar protein sorting-associated protein 29</fullName>
    </recommendedName>
</protein>
<dbReference type="InterPro" id="IPR000979">
    <property type="entry name" value="Phosphodiesterase_MJ0936/Vps29"/>
</dbReference>
<evidence type="ECO:0000313" key="7">
    <source>
        <dbReference type="EMBL" id="CCG81913.1"/>
    </source>
</evidence>
<name>R4X8I3_TAPDE</name>
<organism evidence="7 8">
    <name type="scientific">Taphrina deformans (strain PYCC 5710 / ATCC 11124 / CBS 356.35 / IMI 108563 / JCM 9778 / NBRC 8474)</name>
    <name type="common">Peach leaf curl fungus</name>
    <name type="synonym">Lalaria deformans</name>
    <dbReference type="NCBI Taxonomy" id="1097556"/>
    <lineage>
        <taxon>Eukaryota</taxon>
        <taxon>Fungi</taxon>
        <taxon>Dikarya</taxon>
        <taxon>Ascomycota</taxon>
        <taxon>Taphrinomycotina</taxon>
        <taxon>Taphrinomycetes</taxon>
        <taxon>Taphrinales</taxon>
        <taxon>Taphrinaceae</taxon>
        <taxon>Taphrina</taxon>
    </lineage>
</organism>
<keyword evidence="3" id="KW-0813">Transport</keyword>
<dbReference type="eggNOG" id="KOG3325">
    <property type="taxonomic scope" value="Eukaryota"/>
</dbReference>
<gene>
    <name evidence="7" type="ORF">TAPDE_001799</name>
</gene>
<dbReference type="AlphaFoldDB" id="R4X8I3"/>
<evidence type="ECO:0000259" key="6">
    <source>
        <dbReference type="Pfam" id="PF12850"/>
    </source>
</evidence>
<dbReference type="EMBL" id="CAHR02000062">
    <property type="protein sequence ID" value="CCG81913.1"/>
    <property type="molecule type" value="Genomic_DNA"/>
</dbReference>
<reference evidence="7 8" key="1">
    <citation type="journal article" date="2013" name="MBio">
        <title>Genome sequencing of the plant pathogen Taphrina deformans, the causal agent of peach leaf curl.</title>
        <authorList>
            <person name="Cisse O.H."/>
            <person name="Almeida J.M.G.C.F."/>
            <person name="Fonseca A."/>
            <person name="Kumar A.A."/>
            <person name="Salojaervi J."/>
            <person name="Overmyer K."/>
            <person name="Hauser P.M."/>
            <person name="Pagni M."/>
        </authorList>
    </citation>
    <scope>NUCLEOTIDE SEQUENCE [LARGE SCALE GENOMIC DNA]</scope>
    <source>
        <strain evidence="8">PYCC 5710 / ATCC 11124 / CBS 356.35 / IMI 108563 / JCM 9778 / NBRC 8474</strain>
    </source>
</reference>
<dbReference type="Proteomes" id="UP000013776">
    <property type="component" value="Unassembled WGS sequence"/>
</dbReference>
<evidence type="ECO:0000256" key="2">
    <source>
        <dbReference type="ARBA" id="ARBA00017767"/>
    </source>
</evidence>
<dbReference type="Pfam" id="PF12850">
    <property type="entry name" value="Metallophos_2"/>
    <property type="match status" value="1"/>
</dbReference>
<dbReference type="InterPro" id="IPR028661">
    <property type="entry name" value="Vps29"/>
</dbReference>
<dbReference type="Gene3D" id="3.60.21.10">
    <property type="match status" value="1"/>
</dbReference>
<keyword evidence="4" id="KW-0653">Protein transport</keyword>
<dbReference type="CDD" id="cd07394">
    <property type="entry name" value="MPP_Vps29"/>
    <property type="match status" value="1"/>
</dbReference>
<feature type="domain" description="Calcineurin-like phosphoesterase" evidence="6">
    <location>
        <begin position="1"/>
        <end position="160"/>
    </location>
</feature>
<proteinExistence type="inferred from homology"/>
<dbReference type="NCBIfam" id="TIGR00040">
    <property type="entry name" value="yfcE"/>
    <property type="match status" value="1"/>
</dbReference>
<dbReference type="SUPFAM" id="SSF56300">
    <property type="entry name" value="Metallo-dependent phosphatases"/>
    <property type="match status" value="1"/>
</dbReference>
<evidence type="ECO:0000256" key="3">
    <source>
        <dbReference type="ARBA" id="ARBA00022448"/>
    </source>
</evidence>
<dbReference type="InterPro" id="IPR024654">
    <property type="entry name" value="Calcineurin-like_PHP_lpxH"/>
</dbReference>
<dbReference type="GO" id="GO:0005829">
    <property type="term" value="C:cytosol"/>
    <property type="evidence" value="ECO:0007669"/>
    <property type="project" value="GOC"/>
</dbReference>
<evidence type="ECO:0000313" key="8">
    <source>
        <dbReference type="Proteomes" id="UP000013776"/>
    </source>
</evidence>
<evidence type="ECO:0000256" key="1">
    <source>
        <dbReference type="ARBA" id="ARBA00005945"/>
    </source>
</evidence>
<dbReference type="VEuPathDB" id="FungiDB:TAPDE_001799"/>
<dbReference type="STRING" id="1097556.R4X8I3"/>
<evidence type="ECO:0000256" key="5">
    <source>
        <dbReference type="RuleBase" id="RU362040"/>
    </source>
</evidence>
<dbReference type="GO" id="GO:0030904">
    <property type="term" value="C:retromer complex"/>
    <property type="evidence" value="ECO:0007669"/>
    <property type="project" value="InterPro"/>
</dbReference>
<evidence type="ECO:0000256" key="4">
    <source>
        <dbReference type="ARBA" id="ARBA00022927"/>
    </source>
</evidence>
<comment type="similarity">
    <text evidence="1 5">Belongs to the VPS29 family.</text>
</comment>